<dbReference type="PRINTS" id="PR00463">
    <property type="entry name" value="EP450I"/>
</dbReference>
<dbReference type="GO" id="GO:0005506">
    <property type="term" value="F:iron ion binding"/>
    <property type="evidence" value="ECO:0007669"/>
    <property type="project" value="InterPro"/>
</dbReference>
<keyword evidence="9 14" id="KW-0560">Oxidoreductase</keyword>
<evidence type="ECO:0000256" key="13">
    <source>
        <dbReference type="PIRSR" id="PIRSR602401-1"/>
    </source>
</evidence>
<evidence type="ECO:0000256" key="5">
    <source>
        <dbReference type="ARBA" id="ARBA00022617"/>
    </source>
</evidence>
<dbReference type="PANTHER" id="PTHR24292:SF54">
    <property type="entry name" value="CYP9F3-RELATED"/>
    <property type="match status" value="1"/>
</dbReference>
<comment type="similarity">
    <text evidence="4 14">Belongs to the cytochrome P450 family.</text>
</comment>
<comment type="subcellular location">
    <subcellularLocation>
        <location evidence="3">Endoplasmic reticulum membrane</location>
        <topology evidence="3">Peripheral membrane protein</topology>
    </subcellularLocation>
    <subcellularLocation>
        <location evidence="2">Microsome membrane</location>
        <topology evidence="2">Peripheral membrane protein</topology>
    </subcellularLocation>
</comment>
<organism evidence="16">
    <name type="scientific">Panstrongylus lignarius</name>
    <dbReference type="NCBI Taxonomy" id="156445"/>
    <lineage>
        <taxon>Eukaryota</taxon>
        <taxon>Metazoa</taxon>
        <taxon>Ecdysozoa</taxon>
        <taxon>Arthropoda</taxon>
        <taxon>Hexapoda</taxon>
        <taxon>Insecta</taxon>
        <taxon>Pterygota</taxon>
        <taxon>Neoptera</taxon>
        <taxon>Paraneoptera</taxon>
        <taxon>Hemiptera</taxon>
        <taxon>Heteroptera</taxon>
        <taxon>Panheteroptera</taxon>
        <taxon>Cimicomorpha</taxon>
        <taxon>Reduviidae</taxon>
        <taxon>Triatominae</taxon>
        <taxon>Panstrongylus</taxon>
    </lineage>
</organism>
<dbReference type="GO" id="GO:0004497">
    <property type="term" value="F:monooxygenase activity"/>
    <property type="evidence" value="ECO:0007669"/>
    <property type="project" value="UniProtKB-KW"/>
</dbReference>
<keyword evidence="10 13" id="KW-0408">Iron</keyword>
<dbReference type="CDD" id="cd11056">
    <property type="entry name" value="CYP6-like"/>
    <property type="match status" value="1"/>
</dbReference>
<dbReference type="GO" id="GO:0016705">
    <property type="term" value="F:oxidoreductase activity, acting on paired donors, with incorporation or reduction of molecular oxygen"/>
    <property type="evidence" value="ECO:0007669"/>
    <property type="project" value="InterPro"/>
</dbReference>
<keyword evidence="11 14" id="KW-0503">Monooxygenase</keyword>
<accession>A0A224XB20</accession>
<protein>
    <submittedName>
        <fullName evidence="16">Putative cytochrome</fullName>
    </submittedName>
</protein>
<evidence type="ECO:0000256" key="15">
    <source>
        <dbReference type="SAM" id="Phobius"/>
    </source>
</evidence>
<dbReference type="PANTHER" id="PTHR24292">
    <property type="entry name" value="CYTOCHROME P450"/>
    <property type="match status" value="1"/>
</dbReference>
<keyword evidence="8" id="KW-0492">Microsome</keyword>
<dbReference type="InterPro" id="IPR001128">
    <property type="entry name" value="Cyt_P450"/>
</dbReference>
<dbReference type="SUPFAM" id="SSF48264">
    <property type="entry name" value="Cytochrome P450"/>
    <property type="match status" value="1"/>
</dbReference>
<dbReference type="FunFam" id="1.10.630.10:FF:000042">
    <property type="entry name" value="Cytochrome P450"/>
    <property type="match status" value="1"/>
</dbReference>
<comment type="cofactor">
    <cofactor evidence="1 13">
        <name>heme</name>
        <dbReference type="ChEBI" id="CHEBI:30413"/>
    </cofactor>
</comment>
<reference evidence="16" key="1">
    <citation type="journal article" date="2018" name="PLoS Negl. Trop. Dis.">
        <title>An insight into the salivary gland and fat body transcriptome of Panstrongylus lignarius (Hemiptera: Heteroptera), the main vector of Chagas disease in Peru.</title>
        <authorList>
            <person name="Nevoa J.C."/>
            <person name="Mendes M.T."/>
            <person name="da Silva M.V."/>
            <person name="Soares S.C."/>
            <person name="Oliveira C.J.F."/>
            <person name="Ribeiro J.M.C."/>
        </authorList>
    </citation>
    <scope>NUCLEOTIDE SEQUENCE</scope>
</reference>
<evidence type="ECO:0000256" key="7">
    <source>
        <dbReference type="ARBA" id="ARBA00022824"/>
    </source>
</evidence>
<evidence type="ECO:0000256" key="4">
    <source>
        <dbReference type="ARBA" id="ARBA00010617"/>
    </source>
</evidence>
<evidence type="ECO:0000313" key="16">
    <source>
        <dbReference type="EMBL" id="JAW09545.1"/>
    </source>
</evidence>
<keyword evidence="12 15" id="KW-0472">Membrane</keyword>
<dbReference type="PRINTS" id="PR00385">
    <property type="entry name" value="P450"/>
</dbReference>
<dbReference type="GO" id="GO:0020037">
    <property type="term" value="F:heme binding"/>
    <property type="evidence" value="ECO:0007669"/>
    <property type="project" value="InterPro"/>
</dbReference>
<evidence type="ECO:0000256" key="9">
    <source>
        <dbReference type="ARBA" id="ARBA00023002"/>
    </source>
</evidence>
<dbReference type="InterPro" id="IPR017972">
    <property type="entry name" value="Cyt_P450_CS"/>
</dbReference>
<dbReference type="Gene3D" id="1.10.630.10">
    <property type="entry name" value="Cytochrome P450"/>
    <property type="match status" value="1"/>
</dbReference>
<dbReference type="Pfam" id="PF00067">
    <property type="entry name" value="p450"/>
    <property type="match status" value="1"/>
</dbReference>
<dbReference type="InterPro" id="IPR002401">
    <property type="entry name" value="Cyt_P450_E_grp-I"/>
</dbReference>
<evidence type="ECO:0000256" key="10">
    <source>
        <dbReference type="ARBA" id="ARBA00023004"/>
    </source>
</evidence>
<evidence type="ECO:0000256" key="3">
    <source>
        <dbReference type="ARBA" id="ARBA00004406"/>
    </source>
</evidence>
<feature type="transmembrane region" description="Helical" evidence="15">
    <location>
        <begin position="312"/>
        <end position="336"/>
    </location>
</feature>
<keyword evidence="5 13" id="KW-0349">Heme</keyword>
<evidence type="ECO:0000256" key="12">
    <source>
        <dbReference type="ARBA" id="ARBA00023136"/>
    </source>
</evidence>
<evidence type="ECO:0000256" key="11">
    <source>
        <dbReference type="ARBA" id="ARBA00023033"/>
    </source>
</evidence>
<dbReference type="InterPro" id="IPR036396">
    <property type="entry name" value="Cyt_P450_sf"/>
</dbReference>
<evidence type="ECO:0000256" key="6">
    <source>
        <dbReference type="ARBA" id="ARBA00022723"/>
    </source>
</evidence>
<evidence type="ECO:0000256" key="1">
    <source>
        <dbReference type="ARBA" id="ARBA00001971"/>
    </source>
</evidence>
<dbReference type="PROSITE" id="PS00086">
    <property type="entry name" value="CYTOCHROME_P450"/>
    <property type="match status" value="1"/>
</dbReference>
<sequence length="516" mass="59790">MGPVFLALLSIILTLFAYVLIRAYKVTKYWEKRGIPHVKPLLFLGNSAKLLFLKLNVGELHQNICQQFPNESVVGYYDFTKPVLLVKDVNLIEKVLIKDFNHFTDHGFEIDEKQNPLDTSLFTMTGKRWRAVRIKLSPIFTSGKLRYMFGPMNDCGNALLSLLDSEQQDVEIKEILGRFSMDVIGSCAFGIDAGNLAQPENEFRRMGKRQFEMDFVQFIKFILVTNFPKFLKLLGISFNKPDVLKYFCNLIKNTLEYRKKNNVHRNDFIQLMIQLQEKGYVELQTKDASDDYLEIDTNTYKTESFEISDDLILGQAFVFLTAGFEASAIVMMYALYELTKHPSIMKKVKEEIKHYAKDNESLTYDSIKEMTFLEQCIKETFRKYPTAPMLFRVCTKEYALPNGYIVPVGESVIIPVRTIHYDPQYFPEPNEFRPERFDPDRDIPSCAYLPFGNGPRMCIAMRFVMVQLKYGLAKLLMNYDFKVSPKTVEPLTLDPKNMITTPKQRIYLNVTSVKSN</sequence>
<name>A0A224XB20_9HEMI</name>
<keyword evidence="7" id="KW-0256">Endoplasmic reticulum</keyword>
<feature type="binding site" description="axial binding residue" evidence="13">
    <location>
        <position position="458"/>
    </location>
    <ligand>
        <name>heme</name>
        <dbReference type="ChEBI" id="CHEBI:30413"/>
    </ligand>
    <ligandPart>
        <name>Fe</name>
        <dbReference type="ChEBI" id="CHEBI:18248"/>
    </ligandPart>
</feature>
<evidence type="ECO:0000256" key="2">
    <source>
        <dbReference type="ARBA" id="ARBA00004174"/>
    </source>
</evidence>
<keyword evidence="15" id="KW-0812">Transmembrane</keyword>
<evidence type="ECO:0000256" key="8">
    <source>
        <dbReference type="ARBA" id="ARBA00022848"/>
    </source>
</evidence>
<evidence type="ECO:0000256" key="14">
    <source>
        <dbReference type="RuleBase" id="RU000461"/>
    </source>
</evidence>
<keyword evidence="6 13" id="KW-0479">Metal-binding</keyword>
<dbReference type="EMBL" id="GFTR01006881">
    <property type="protein sequence ID" value="JAW09545.1"/>
    <property type="molecule type" value="Transcribed_RNA"/>
</dbReference>
<dbReference type="AlphaFoldDB" id="A0A224XB20"/>
<keyword evidence="15" id="KW-1133">Transmembrane helix</keyword>
<dbReference type="GO" id="GO:0005789">
    <property type="term" value="C:endoplasmic reticulum membrane"/>
    <property type="evidence" value="ECO:0007669"/>
    <property type="project" value="UniProtKB-SubCell"/>
</dbReference>
<proteinExistence type="inferred from homology"/>
<dbReference type="InterPro" id="IPR050476">
    <property type="entry name" value="Insect_CytP450_Detox"/>
</dbReference>